<keyword evidence="3 8" id="KW-0547">Nucleotide-binding</keyword>
<name>A0A7R9K654_TIMGE</name>
<dbReference type="Gene3D" id="3.30.200.20">
    <property type="entry name" value="Phosphorylase Kinase, domain 1"/>
    <property type="match status" value="1"/>
</dbReference>
<protein>
    <recommendedName>
        <fullName evidence="12">Protein kinase domain-containing protein</fullName>
    </recommendedName>
</protein>
<evidence type="ECO:0000256" key="5">
    <source>
        <dbReference type="ARBA" id="ARBA00022840"/>
    </source>
</evidence>
<feature type="binding site" evidence="8 9">
    <location>
        <position position="134"/>
    </location>
    <ligand>
        <name>ATP</name>
        <dbReference type="ChEBI" id="CHEBI:30616"/>
    </ligand>
</feature>
<evidence type="ECO:0000256" key="2">
    <source>
        <dbReference type="ARBA" id="ARBA00022679"/>
    </source>
</evidence>
<evidence type="ECO:0000256" key="7">
    <source>
        <dbReference type="ARBA" id="ARBA00048679"/>
    </source>
</evidence>
<evidence type="ECO:0000256" key="3">
    <source>
        <dbReference type="ARBA" id="ARBA00022741"/>
    </source>
</evidence>
<feature type="chain" id="PRO_5031075079" description="Protein kinase domain-containing protein" evidence="11">
    <location>
        <begin position="18"/>
        <end position="258"/>
    </location>
</feature>
<evidence type="ECO:0000256" key="6">
    <source>
        <dbReference type="ARBA" id="ARBA00047899"/>
    </source>
</evidence>
<organism evidence="13">
    <name type="scientific">Timema genevievae</name>
    <name type="common">Walking stick</name>
    <dbReference type="NCBI Taxonomy" id="629358"/>
    <lineage>
        <taxon>Eukaryota</taxon>
        <taxon>Metazoa</taxon>
        <taxon>Ecdysozoa</taxon>
        <taxon>Arthropoda</taxon>
        <taxon>Hexapoda</taxon>
        <taxon>Insecta</taxon>
        <taxon>Pterygota</taxon>
        <taxon>Neoptera</taxon>
        <taxon>Polyneoptera</taxon>
        <taxon>Phasmatodea</taxon>
        <taxon>Timematodea</taxon>
        <taxon>Timematoidea</taxon>
        <taxon>Timematidae</taxon>
        <taxon>Timema</taxon>
    </lineage>
</organism>
<evidence type="ECO:0000256" key="10">
    <source>
        <dbReference type="SAM" id="MobiDB-lite"/>
    </source>
</evidence>
<dbReference type="EMBL" id="OE844838">
    <property type="protein sequence ID" value="CAD7606324.1"/>
    <property type="molecule type" value="Genomic_DNA"/>
</dbReference>
<dbReference type="FunFam" id="3.30.200.20:FF:000042">
    <property type="entry name" value="Aurora kinase A"/>
    <property type="match status" value="1"/>
</dbReference>
<evidence type="ECO:0000256" key="8">
    <source>
        <dbReference type="PIRSR" id="PIRSR630616-2"/>
    </source>
</evidence>
<reference evidence="13" key="1">
    <citation type="submission" date="2020-11" db="EMBL/GenBank/DDBJ databases">
        <authorList>
            <person name="Tran Van P."/>
        </authorList>
    </citation>
    <scope>NUCLEOTIDE SEQUENCE</scope>
</reference>
<dbReference type="GO" id="GO:0004674">
    <property type="term" value="F:protein serine/threonine kinase activity"/>
    <property type="evidence" value="ECO:0007669"/>
    <property type="project" value="UniProtKB-KW"/>
</dbReference>
<evidence type="ECO:0000256" key="9">
    <source>
        <dbReference type="PROSITE-ProRule" id="PRU10141"/>
    </source>
</evidence>
<keyword evidence="2" id="KW-0808">Transferase</keyword>
<keyword evidence="1" id="KW-0723">Serine/threonine-protein kinase</keyword>
<feature type="domain" description="Protein kinase" evidence="12">
    <location>
        <begin position="105"/>
        <end position="258"/>
    </location>
</feature>
<evidence type="ECO:0000256" key="11">
    <source>
        <dbReference type="SAM" id="SignalP"/>
    </source>
</evidence>
<proteinExistence type="predicted"/>
<gene>
    <name evidence="13" type="ORF">TGEB3V08_LOCUS9795</name>
</gene>
<feature type="binding site" evidence="8">
    <location>
        <position position="115"/>
    </location>
    <ligand>
        <name>ATP</name>
        <dbReference type="ChEBI" id="CHEBI:30616"/>
    </ligand>
</feature>
<accession>A0A7R9K654</accession>
<evidence type="ECO:0000256" key="1">
    <source>
        <dbReference type="ARBA" id="ARBA00022527"/>
    </source>
</evidence>
<dbReference type="PANTHER" id="PTHR24350">
    <property type="entry name" value="SERINE/THREONINE-PROTEIN KINASE IAL-RELATED"/>
    <property type="match status" value="1"/>
</dbReference>
<evidence type="ECO:0000313" key="13">
    <source>
        <dbReference type="EMBL" id="CAD7606324.1"/>
    </source>
</evidence>
<keyword evidence="11" id="KW-0732">Signal</keyword>
<dbReference type="AlphaFoldDB" id="A0A7R9K654"/>
<dbReference type="InterPro" id="IPR011009">
    <property type="entry name" value="Kinase-like_dom_sf"/>
</dbReference>
<dbReference type="InterPro" id="IPR000719">
    <property type="entry name" value="Prot_kinase_dom"/>
</dbReference>
<evidence type="ECO:0000256" key="4">
    <source>
        <dbReference type="ARBA" id="ARBA00022777"/>
    </source>
</evidence>
<keyword evidence="4" id="KW-0418">Kinase</keyword>
<comment type="catalytic activity">
    <reaction evidence="6">
        <text>L-threonyl-[protein] + ATP = O-phospho-L-threonyl-[protein] + ADP + H(+)</text>
        <dbReference type="Rhea" id="RHEA:46608"/>
        <dbReference type="Rhea" id="RHEA-COMP:11060"/>
        <dbReference type="Rhea" id="RHEA-COMP:11605"/>
        <dbReference type="ChEBI" id="CHEBI:15378"/>
        <dbReference type="ChEBI" id="CHEBI:30013"/>
        <dbReference type="ChEBI" id="CHEBI:30616"/>
        <dbReference type="ChEBI" id="CHEBI:61977"/>
        <dbReference type="ChEBI" id="CHEBI:456216"/>
        <dbReference type="EC" id="2.7.11.1"/>
    </reaction>
</comment>
<keyword evidence="5 8" id="KW-0067">ATP-binding</keyword>
<dbReference type="PROSITE" id="PS50011">
    <property type="entry name" value="PROTEIN_KINASE_DOM"/>
    <property type="match status" value="1"/>
</dbReference>
<comment type="catalytic activity">
    <reaction evidence="7">
        <text>L-seryl-[protein] + ATP = O-phospho-L-seryl-[protein] + ADP + H(+)</text>
        <dbReference type="Rhea" id="RHEA:17989"/>
        <dbReference type="Rhea" id="RHEA-COMP:9863"/>
        <dbReference type="Rhea" id="RHEA-COMP:11604"/>
        <dbReference type="ChEBI" id="CHEBI:15378"/>
        <dbReference type="ChEBI" id="CHEBI:29999"/>
        <dbReference type="ChEBI" id="CHEBI:30616"/>
        <dbReference type="ChEBI" id="CHEBI:83421"/>
        <dbReference type="ChEBI" id="CHEBI:456216"/>
        <dbReference type="EC" id="2.7.11.1"/>
    </reaction>
</comment>
<feature type="signal peptide" evidence="11">
    <location>
        <begin position="1"/>
        <end position="17"/>
    </location>
</feature>
<dbReference type="InterPro" id="IPR030616">
    <property type="entry name" value="Aur-like"/>
</dbReference>
<dbReference type="SUPFAM" id="SSF56112">
    <property type="entry name" value="Protein kinase-like (PK-like)"/>
    <property type="match status" value="1"/>
</dbReference>
<evidence type="ECO:0000259" key="12">
    <source>
        <dbReference type="PROSITE" id="PS50011"/>
    </source>
</evidence>
<feature type="region of interest" description="Disordered" evidence="10">
    <location>
        <begin position="37"/>
        <end position="80"/>
    </location>
</feature>
<sequence>MADFLGMCSVLVQLLTAVVCLRRRNQLLTVCGLSKAKKPATHSGGLSKAKKPATHSGGPSKAKKPATHSGGLSKVKKPATHSGGLTKAVISNLGIAAKIWTLDDFEIGFPLGRGKFGRVYFAREKTTKYVVALKTLFKSEIVKGKVEIQVLREIEIQTHLECCLSYVSGRSNVGMEVSFVEAHNSCSEHSDKESTSVLASTGSVYCLKCCLSYVSGRSNVGMEVSFVEAHNSCSEHSDKESTSVLASTGSVYCLKFGD</sequence>
<dbReference type="PROSITE" id="PS00107">
    <property type="entry name" value="PROTEIN_KINASE_ATP"/>
    <property type="match status" value="1"/>
</dbReference>
<dbReference type="GO" id="GO:0005524">
    <property type="term" value="F:ATP binding"/>
    <property type="evidence" value="ECO:0007669"/>
    <property type="project" value="UniProtKB-UniRule"/>
</dbReference>
<dbReference type="InterPro" id="IPR017441">
    <property type="entry name" value="Protein_kinase_ATP_BS"/>
</dbReference>